<keyword evidence="6" id="KW-0256">Endoplasmic reticulum</keyword>
<keyword evidence="5 12" id="KW-0812">Transmembrane</keyword>
<evidence type="ECO:0000256" key="9">
    <source>
        <dbReference type="ARBA" id="ARBA00023034"/>
    </source>
</evidence>
<evidence type="ECO:0000256" key="5">
    <source>
        <dbReference type="ARBA" id="ARBA00022692"/>
    </source>
</evidence>
<proteinExistence type="inferred from homology"/>
<evidence type="ECO:0000256" key="4">
    <source>
        <dbReference type="ARBA" id="ARBA00022448"/>
    </source>
</evidence>
<evidence type="ECO:0000256" key="11">
    <source>
        <dbReference type="SAM" id="MobiDB-lite"/>
    </source>
</evidence>
<feature type="transmembrane region" description="Helical" evidence="12">
    <location>
        <begin position="261"/>
        <end position="280"/>
    </location>
</feature>
<evidence type="ECO:0000256" key="1">
    <source>
        <dbReference type="ARBA" id="ARBA00004477"/>
    </source>
</evidence>
<dbReference type="PANTHER" id="PTHR14083:SF0">
    <property type="entry name" value="YIP1D-INTERACTING FACTOR 1, ISOFORM C"/>
    <property type="match status" value="1"/>
</dbReference>
<feature type="transmembrane region" description="Helical" evidence="12">
    <location>
        <begin position="166"/>
        <end position="187"/>
    </location>
</feature>
<dbReference type="GO" id="GO:0030134">
    <property type="term" value="C:COPII-coated ER to Golgi transport vesicle"/>
    <property type="evidence" value="ECO:0007669"/>
    <property type="project" value="TreeGrafter"/>
</dbReference>
<dbReference type="PANTHER" id="PTHR14083">
    <property type="entry name" value="YIP1 INTERACTING FACTOR HOMOLOG YIF1 PROTEIN"/>
    <property type="match status" value="1"/>
</dbReference>
<evidence type="ECO:0000313" key="13">
    <source>
        <dbReference type="EMBL" id="JAG89050.1"/>
    </source>
</evidence>
<organism evidence="13">
    <name type="scientific">Wollemia nobilis</name>
    <dbReference type="NCBI Taxonomy" id="56998"/>
    <lineage>
        <taxon>Eukaryota</taxon>
        <taxon>Viridiplantae</taxon>
        <taxon>Streptophyta</taxon>
        <taxon>Embryophyta</taxon>
        <taxon>Tracheophyta</taxon>
        <taxon>Spermatophyta</taxon>
        <taxon>Pinopsida</taxon>
        <taxon>Pinidae</taxon>
        <taxon>Conifers II</taxon>
        <taxon>Araucariales</taxon>
        <taxon>Araucariaceae</taxon>
        <taxon>Wollemia</taxon>
    </lineage>
</organism>
<evidence type="ECO:0000256" key="6">
    <source>
        <dbReference type="ARBA" id="ARBA00022824"/>
    </source>
</evidence>
<evidence type="ECO:0000256" key="3">
    <source>
        <dbReference type="ARBA" id="ARBA00009727"/>
    </source>
</evidence>
<keyword evidence="8 12" id="KW-1133">Transmembrane helix</keyword>
<evidence type="ECO:0000256" key="8">
    <source>
        <dbReference type="ARBA" id="ARBA00022989"/>
    </source>
</evidence>
<feature type="transmembrane region" description="Helical" evidence="12">
    <location>
        <begin position="133"/>
        <end position="154"/>
    </location>
</feature>
<evidence type="ECO:0000256" key="7">
    <source>
        <dbReference type="ARBA" id="ARBA00022927"/>
    </source>
</evidence>
<keyword evidence="10 12" id="KW-0472">Membrane</keyword>
<comment type="subcellular location">
    <subcellularLocation>
        <location evidence="1">Endoplasmic reticulum membrane</location>
        <topology evidence="1">Multi-pass membrane protein</topology>
    </subcellularLocation>
    <subcellularLocation>
        <location evidence="2">Golgi apparatus membrane</location>
        <topology evidence="2">Multi-pass membrane protein</topology>
    </subcellularLocation>
</comment>
<feature type="transmembrane region" description="Helical" evidence="12">
    <location>
        <begin position="194"/>
        <end position="214"/>
    </location>
</feature>
<dbReference type="AlphaFoldDB" id="A0A0C9QWI7"/>
<feature type="region of interest" description="Disordered" evidence="11">
    <location>
        <begin position="1"/>
        <end position="42"/>
    </location>
</feature>
<dbReference type="InterPro" id="IPR005578">
    <property type="entry name" value="Yif1_fam"/>
</dbReference>
<reference evidence="13" key="1">
    <citation type="submission" date="2015-02" db="EMBL/GenBank/DDBJ databases">
        <title>A transcriptome of Wollemia nobilis - a relic of Gondwana.</title>
        <authorList>
            <person name="Chia J.Y."/>
            <person name="Leong Y.S."/>
            <person name="Abdul Karim S."/>
            <person name="Wan Azmi N."/>
            <person name="Hercus R."/>
            <person name="Croft L."/>
        </authorList>
    </citation>
    <scope>NUCLEOTIDE SEQUENCE</scope>
    <source>
        <strain evidence="13">MaeBrown</strain>
        <tissue evidence="13">Leaf</tissue>
    </source>
</reference>
<dbReference type="GO" id="GO:0000139">
    <property type="term" value="C:Golgi membrane"/>
    <property type="evidence" value="ECO:0007669"/>
    <property type="project" value="UniProtKB-SubCell"/>
</dbReference>
<evidence type="ECO:0000256" key="12">
    <source>
        <dbReference type="SAM" id="Phobius"/>
    </source>
</evidence>
<keyword evidence="9" id="KW-0333">Golgi apparatus</keyword>
<dbReference type="GO" id="GO:0005789">
    <property type="term" value="C:endoplasmic reticulum membrane"/>
    <property type="evidence" value="ECO:0007669"/>
    <property type="project" value="UniProtKB-SubCell"/>
</dbReference>
<accession>A0A0C9QWI7</accession>
<protein>
    <submittedName>
        <fullName evidence="13">TSA: Wollemia nobilis Ref_Wollemi_Transcript_4169_1518 transcribed RNA sequence</fullName>
    </submittedName>
</protein>
<evidence type="ECO:0000256" key="2">
    <source>
        <dbReference type="ARBA" id="ARBA00004653"/>
    </source>
</evidence>
<keyword evidence="4" id="KW-0813">Transport</keyword>
<name>A0A0C9QWI7_9CONI</name>
<dbReference type="GO" id="GO:0005793">
    <property type="term" value="C:endoplasmic reticulum-Golgi intermediate compartment"/>
    <property type="evidence" value="ECO:0007669"/>
    <property type="project" value="TreeGrafter"/>
</dbReference>
<dbReference type="GO" id="GO:0015031">
    <property type="term" value="P:protein transport"/>
    <property type="evidence" value="ECO:0007669"/>
    <property type="project" value="UniProtKB-KW"/>
</dbReference>
<dbReference type="EMBL" id="GCHU01004138">
    <property type="protein sequence ID" value="JAG89050.1"/>
    <property type="molecule type" value="Transcribed_RNA"/>
</dbReference>
<dbReference type="GO" id="GO:0006888">
    <property type="term" value="P:endoplasmic reticulum to Golgi vesicle-mediated transport"/>
    <property type="evidence" value="ECO:0007669"/>
    <property type="project" value="InterPro"/>
</dbReference>
<evidence type="ECO:0000256" key="10">
    <source>
        <dbReference type="ARBA" id="ARBA00023136"/>
    </source>
</evidence>
<dbReference type="Pfam" id="PF03878">
    <property type="entry name" value="YIF1"/>
    <property type="match status" value="1"/>
</dbReference>
<feature type="transmembrane region" description="Helical" evidence="12">
    <location>
        <begin position="220"/>
        <end position="241"/>
    </location>
</feature>
<keyword evidence="7" id="KW-0653">Protein transport</keyword>
<comment type="similarity">
    <text evidence="3">Belongs to the YIF1 family.</text>
</comment>
<sequence>MAWPQQPLPTQGPRFMSEDLGVQPGMQRPPNTGPTPFNNTPFQGAGSAFIRDGLGAYGERIFGSSTEYVQSNISKYFSNPQYYFQVNDQYVKNKLKVILIPFLHRGHWTRIAEQIPGGLTYKPPIYDINAPDLYIPFMAFGTYVILSGLAMGLLGKFSPEALSIQFSKGLLGWFAQVLLLKLSLYTLGSGEAPILDIVSYGGYAFLGIALSVLARLLWSYSYYVVMPWTCLCMGVFLVKTLKRILFAEIRSYDRDSSRHHYLLLFVALAQFPLFLWLGYITA</sequence>